<feature type="binding site" evidence="15">
    <location>
        <position position="188"/>
    </location>
    <ligand>
        <name>UDP-N-acetyl-alpha-D-muramoyl-L-alanyl-D-glutamate</name>
        <dbReference type="ChEBI" id="CHEBI:83900"/>
    </ligand>
</feature>
<comment type="caution">
    <text evidence="20">The sequence shown here is derived from an EMBL/GenBank/DDBJ whole genome shotgun (WGS) entry which is preliminary data.</text>
</comment>
<dbReference type="PANTHER" id="PTHR23135">
    <property type="entry name" value="MUR LIGASE FAMILY MEMBER"/>
    <property type="match status" value="1"/>
</dbReference>
<dbReference type="InterPro" id="IPR036565">
    <property type="entry name" value="Mur-like_cat_sf"/>
</dbReference>
<reference evidence="20 21" key="2">
    <citation type="submission" date="2020-08" db="EMBL/GenBank/DDBJ databases">
        <title>Listeria ohnekaius sp. nov. and Listeria portnoyii sp. nov. isolated from non-agricultural and natural environments.</title>
        <authorList>
            <person name="Weller D."/>
            <person name="Belias A.M."/>
            <person name="Liao J."/>
            <person name="Guo S."/>
            <person name="Orsi R.H."/>
            <person name="Wiedmann M."/>
        </authorList>
    </citation>
    <scope>NUCLEOTIDE SEQUENCE [LARGE SCALE GENOMIC DNA]</scope>
    <source>
        <strain evidence="20 21">FSL W9-0585</strain>
    </source>
</reference>
<evidence type="ECO:0000256" key="8">
    <source>
        <dbReference type="ARBA" id="ARBA00050251"/>
    </source>
</evidence>
<comment type="pathway">
    <text evidence="1 15 16">Cell wall biogenesis; peptidoglycan biosynthesis.</text>
</comment>
<evidence type="ECO:0000256" key="13">
    <source>
        <dbReference type="ARBA" id="ARBA00076158"/>
    </source>
</evidence>
<dbReference type="Gene3D" id="3.90.190.20">
    <property type="entry name" value="Mur ligase, C-terminal domain"/>
    <property type="match status" value="1"/>
</dbReference>
<evidence type="ECO:0000256" key="5">
    <source>
        <dbReference type="ARBA" id="ARBA00022984"/>
    </source>
</evidence>
<proteinExistence type="inferred from homology"/>
<dbReference type="InterPro" id="IPR005761">
    <property type="entry name" value="UDP-N-AcMur-Glu-dNH2Pim_ligase"/>
</dbReference>
<dbReference type="NCBIfam" id="NF001124">
    <property type="entry name" value="PRK00139.1-2"/>
    <property type="match status" value="1"/>
</dbReference>
<evidence type="ECO:0000313" key="21">
    <source>
        <dbReference type="Proteomes" id="UP000548787"/>
    </source>
</evidence>
<keyword evidence="21" id="KW-1185">Reference proteome</keyword>
<dbReference type="GO" id="GO:0009252">
    <property type="term" value="P:peptidoglycan biosynthetic process"/>
    <property type="evidence" value="ECO:0007669"/>
    <property type="project" value="UniProtKB-UniRule"/>
</dbReference>
<name>A0A7W1YET8_9LIST</name>
<dbReference type="HAMAP" id="MF_00208">
    <property type="entry name" value="MurE"/>
    <property type="match status" value="1"/>
</dbReference>
<dbReference type="SUPFAM" id="SSF53244">
    <property type="entry name" value="MurD-like peptide ligases, peptide-binding domain"/>
    <property type="match status" value="1"/>
</dbReference>
<comment type="function">
    <text evidence="9 15">Catalyzes the addition of meso-diaminopimelic acid to the nucleotide precursor UDP-N-acetylmuramoyl-L-alanyl-D-glutamate (UMAG) in the biosynthesis of bacterial cell-wall peptidoglycan.</text>
</comment>
<comment type="similarity">
    <text evidence="2 15">Belongs to the MurCDEF family. MurE subfamily.</text>
</comment>
<dbReference type="UniPathway" id="UPA00219"/>
<feature type="modified residue" description="N6-carboxylysine" evidence="15">
    <location>
        <position position="222"/>
    </location>
</feature>
<dbReference type="FunFam" id="3.90.190.20:FF:000006">
    <property type="entry name" value="UDP-N-acetylmuramoyl-L-alanyl-D-glutamate--2,6-diaminopimelate ligase"/>
    <property type="match status" value="1"/>
</dbReference>
<dbReference type="GO" id="GO:0008765">
    <property type="term" value="F:UDP-N-acetylmuramoylalanyl-D-glutamate-2,6-diaminopimelate ligase activity"/>
    <property type="evidence" value="ECO:0007669"/>
    <property type="project" value="UniProtKB-UniRule"/>
</dbReference>
<evidence type="ECO:0000256" key="16">
    <source>
        <dbReference type="RuleBase" id="RU004135"/>
    </source>
</evidence>
<feature type="binding site" evidence="15">
    <location>
        <position position="468"/>
    </location>
    <ligand>
        <name>meso-2,6-diaminopimelate</name>
        <dbReference type="ChEBI" id="CHEBI:57791"/>
    </ligand>
</feature>
<dbReference type="InterPro" id="IPR035911">
    <property type="entry name" value="MurE/MurF_N"/>
</dbReference>
<keyword evidence="15" id="KW-0460">Magnesium</keyword>
<feature type="binding site" evidence="15">
    <location>
        <begin position="113"/>
        <end position="119"/>
    </location>
    <ligand>
        <name>ATP</name>
        <dbReference type="ChEBI" id="CHEBI:30616"/>
    </ligand>
</feature>
<keyword evidence="15" id="KW-0963">Cytoplasm</keyword>
<feature type="binding site" evidence="15">
    <location>
        <position position="154"/>
    </location>
    <ligand>
        <name>UDP-N-acetyl-alpha-D-muramoyl-L-alanyl-D-glutamate</name>
        <dbReference type="ChEBI" id="CHEBI:83900"/>
    </ligand>
</feature>
<accession>A0A7W1YET8</accession>
<dbReference type="GO" id="GO:0008360">
    <property type="term" value="P:regulation of cell shape"/>
    <property type="evidence" value="ECO:0007669"/>
    <property type="project" value="UniProtKB-KW"/>
</dbReference>
<dbReference type="Gene3D" id="3.40.1390.10">
    <property type="entry name" value="MurE/MurF, N-terminal domain"/>
    <property type="match status" value="1"/>
</dbReference>
<feature type="binding site" evidence="15">
    <location>
        <position position="34"/>
    </location>
    <ligand>
        <name>UDP-N-acetyl-alpha-D-muramoyl-L-alanyl-D-glutamate</name>
        <dbReference type="ChEBI" id="CHEBI:83900"/>
    </ligand>
</feature>
<evidence type="ECO:0000259" key="17">
    <source>
        <dbReference type="Pfam" id="PF01225"/>
    </source>
</evidence>
<keyword evidence="15 20" id="KW-0436">Ligase</keyword>
<dbReference type="RefSeq" id="WP_181675334.1">
    <property type="nucleotide sequence ID" value="NZ_JABJVM010000001.1"/>
</dbReference>
<keyword evidence="3 15" id="KW-0132">Cell division</keyword>
<evidence type="ECO:0000313" key="20">
    <source>
        <dbReference type="EMBL" id="MBA3924888.1"/>
    </source>
</evidence>
<evidence type="ECO:0000256" key="11">
    <source>
        <dbReference type="ARBA" id="ARBA00072883"/>
    </source>
</evidence>
<feature type="binding site" evidence="15">
    <location>
        <begin position="414"/>
        <end position="417"/>
    </location>
    <ligand>
        <name>meso-2,6-diaminopimelate</name>
        <dbReference type="ChEBI" id="CHEBI:57791"/>
    </ligand>
</feature>
<sequence>MELEKLIEAIPYSQLVQTEEDTLHIEVKSVEQDSRQVTAGTLFVCIDGEVVDGHAFAKTAQEQGAVAIVAERMLSDITIPVILVQDGKRAMAMLAAAFYTYPTTEMNLIGITGTNGKTTVSHLVEFILADNAVTTGLIGTMYRKIGAEILETKNTTPDSLTLQKTFRQMRNQEVTTAIMEVSSHALVQGRVYGSEYDIAVFTNLSQDHLDYHKTMEEYAHAKSLLFAQLGNGYGGSSKAAIINADDPHAKMMIEATGVSLLTYGIDGEASFRASDIKISSKGTGFQLHFQDEVFQVQLKLIGKFNVYNALAAIATVYATNEAPYTIPEIIGSLEKVQGVAGRFELVDAGQQFPVIVDYAHTPDGLENVLKTVTEFATGRIFVVVGCGGDRDKGKRPQMAQIAVKYATDPIFTSDNPRTEVPMQIIEDMLAGVPDAAYTVKEHRHDAIRFAVQQANPEDVILIAGKGHETYQIIGDVVHDFDDRKEAREAILAKIL</sequence>
<feature type="binding site" evidence="15">
    <location>
        <position position="390"/>
    </location>
    <ligand>
        <name>meso-2,6-diaminopimelate</name>
        <dbReference type="ChEBI" id="CHEBI:57791"/>
    </ligand>
</feature>
<feature type="short sequence motif" description="Meso-diaminopimelate recognition motif" evidence="15">
    <location>
        <begin position="414"/>
        <end position="417"/>
    </location>
</feature>
<dbReference type="Proteomes" id="UP000548787">
    <property type="component" value="Unassembled WGS sequence"/>
</dbReference>
<dbReference type="GO" id="GO:0000287">
    <property type="term" value="F:magnesium ion binding"/>
    <property type="evidence" value="ECO:0007669"/>
    <property type="project" value="UniProtKB-UniRule"/>
</dbReference>
<evidence type="ECO:0000256" key="15">
    <source>
        <dbReference type="HAMAP-Rule" id="MF_00208"/>
    </source>
</evidence>
<dbReference type="Pfam" id="PF08245">
    <property type="entry name" value="Mur_ligase_M"/>
    <property type="match status" value="1"/>
</dbReference>
<feature type="domain" description="Mur ligase C-terminal" evidence="18">
    <location>
        <begin position="341"/>
        <end position="466"/>
    </location>
</feature>
<comment type="caution">
    <text evidence="15">Lacks conserved residue(s) required for the propagation of feature annotation.</text>
</comment>
<keyword evidence="4 15" id="KW-0133">Cell shape</keyword>
<evidence type="ECO:0000256" key="10">
    <source>
        <dbReference type="ARBA" id="ARBA00066633"/>
    </source>
</evidence>
<dbReference type="GO" id="GO:0005524">
    <property type="term" value="F:ATP binding"/>
    <property type="evidence" value="ECO:0007669"/>
    <property type="project" value="UniProtKB-UniRule"/>
</dbReference>
<dbReference type="AlphaFoldDB" id="A0A7W1YET8"/>
<dbReference type="Pfam" id="PF02875">
    <property type="entry name" value="Mur_ligase_C"/>
    <property type="match status" value="1"/>
</dbReference>
<keyword evidence="15" id="KW-0547">Nucleotide-binding</keyword>
<evidence type="ECO:0000256" key="3">
    <source>
        <dbReference type="ARBA" id="ARBA00022618"/>
    </source>
</evidence>
<reference evidence="20 21" key="1">
    <citation type="submission" date="2020-05" db="EMBL/GenBank/DDBJ databases">
        <authorList>
            <person name="Carlin C.R."/>
        </authorList>
    </citation>
    <scope>NUCLEOTIDE SEQUENCE [LARGE SCALE GENOMIC DNA]</scope>
    <source>
        <strain evidence="20 21">FSL W9-0585</strain>
    </source>
</reference>
<dbReference type="Pfam" id="PF01225">
    <property type="entry name" value="Mur_ligase"/>
    <property type="match status" value="1"/>
</dbReference>
<comment type="cofactor">
    <cofactor evidence="15">
        <name>Mg(2+)</name>
        <dbReference type="ChEBI" id="CHEBI:18420"/>
    </cofactor>
</comment>
<dbReference type="InterPro" id="IPR036615">
    <property type="entry name" value="Mur_ligase_C_dom_sf"/>
</dbReference>
<dbReference type="GO" id="GO:0051301">
    <property type="term" value="P:cell division"/>
    <property type="evidence" value="ECO:0007669"/>
    <property type="project" value="UniProtKB-KW"/>
</dbReference>
<evidence type="ECO:0000256" key="2">
    <source>
        <dbReference type="ARBA" id="ARBA00005898"/>
    </source>
</evidence>
<feature type="binding site" evidence="15">
    <location>
        <begin position="155"/>
        <end position="156"/>
    </location>
    <ligand>
        <name>UDP-N-acetyl-alpha-D-muramoyl-L-alanyl-D-glutamate</name>
        <dbReference type="ChEBI" id="CHEBI:83900"/>
    </ligand>
</feature>
<protein>
    <recommendedName>
        <fullName evidence="11 15">UDP-N-acetylmuramoyl-L-alanyl-D-glutamate--2,6-diaminopimelate ligase</fullName>
        <ecNumber evidence="10 15">6.3.2.13</ecNumber>
    </recommendedName>
    <alternativeName>
        <fullName evidence="12 15">Meso-A2pm-adding enzyme</fullName>
    </alternativeName>
    <alternativeName>
        <fullName evidence="13 15">Meso-diaminopimelate-adding enzyme</fullName>
    </alternativeName>
    <alternativeName>
        <fullName evidence="14 15">UDP-MurNAc-L-Ala-D-Glu:meso-diaminopimelate ligase</fullName>
    </alternativeName>
    <alternativeName>
        <fullName evidence="15">UDP-MurNAc-tripeptide synthetase</fullName>
    </alternativeName>
    <alternativeName>
        <fullName evidence="15">UDP-N-acetylmuramyl-tripeptide synthetase</fullName>
    </alternativeName>
</protein>
<dbReference type="Gene3D" id="3.40.1190.10">
    <property type="entry name" value="Mur-like, catalytic domain"/>
    <property type="match status" value="1"/>
</dbReference>
<feature type="binding site" evidence="15">
    <location>
        <position position="190"/>
    </location>
    <ligand>
        <name>UDP-N-acetyl-alpha-D-muramoyl-L-alanyl-D-glutamate</name>
        <dbReference type="ChEBI" id="CHEBI:83900"/>
    </ligand>
</feature>
<dbReference type="EMBL" id="JABJVM010000001">
    <property type="protein sequence ID" value="MBA3924888.1"/>
    <property type="molecule type" value="Genomic_DNA"/>
</dbReference>
<keyword evidence="6 15" id="KW-0131">Cell cycle</keyword>
<evidence type="ECO:0000256" key="9">
    <source>
        <dbReference type="ARBA" id="ARBA00056782"/>
    </source>
</evidence>
<feature type="domain" description="Mur ligase N-terminal catalytic" evidence="17">
    <location>
        <begin position="27"/>
        <end position="99"/>
    </location>
</feature>
<dbReference type="InterPro" id="IPR000713">
    <property type="entry name" value="Mur_ligase_N"/>
</dbReference>
<organism evidence="20 21">
    <name type="scientific">Listeria rustica</name>
    <dbReference type="NCBI Taxonomy" id="2713503"/>
    <lineage>
        <taxon>Bacteria</taxon>
        <taxon>Bacillati</taxon>
        <taxon>Bacillota</taxon>
        <taxon>Bacilli</taxon>
        <taxon>Bacillales</taxon>
        <taxon>Listeriaceae</taxon>
        <taxon>Listeria</taxon>
    </lineage>
</organism>
<dbReference type="GO" id="GO:0071555">
    <property type="term" value="P:cell wall organization"/>
    <property type="evidence" value="ECO:0007669"/>
    <property type="project" value="UniProtKB-KW"/>
</dbReference>
<dbReference type="GO" id="GO:0005737">
    <property type="term" value="C:cytoplasm"/>
    <property type="evidence" value="ECO:0007669"/>
    <property type="project" value="UniProtKB-SubCell"/>
</dbReference>
<feature type="binding site" evidence="15">
    <location>
        <position position="182"/>
    </location>
    <ligand>
        <name>UDP-N-acetyl-alpha-D-muramoyl-L-alanyl-D-glutamate</name>
        <dbReference type="ChEBI" id="CHEBI:83900"/>
    </ligand>
</feature>
<evidence type="ECO:0000256" key="6">
    <source>
        <dbReference type="ARBA" id="ARBA00023306"/>
    </source>
</evidence>
<evidence type="ECO:0000259" key="18">
    <source>
        <dbReference type="Pfam" id="PF02875"/>
    </source>
</evidence>
<dbReference type="InterPro" id="IPR013221">
    <property type="entry name" value="Mur_ligase_cen"/>
</dbReference>
<keyword evidence="15" id="KW-0067">ATP-binding</keyword>
<keyword evidence="7 15" id="KW-0961">Cell wall biogenesis/degradation</keyword>
<dbReference type="SUPFAM" id="SSF53623">
    <property type="entry name" value="MurD-like peptide ligases, catalytic domain"/>
    <property type="match status" value="1"/>
</dbReference>
<evidence type="ECO:0000256" key="1">
    <source>
        <dbReference type="ARBA" id="ARBA00004752"/>
    </source>
</evidence>
<feature type="binding site" evidence="15">
    <location>
        <position position="464"/>
    </location>
    <ligand>
        <name>meso-2,6-diaminopimelate</name>
        <dbReference type="ChEBI" id="CHEBI:57791"/>
    </ligand>
</feature>
<dbReference type="SUPFAM" id="SSF63418">
    <property type="entry name" value="MurE/MurF N-terminal domain"/>
    <property type="match status" value="1"/>
</dbReference>
<comment type="catalytic activity">
    <reaction evidence="8 15">
        <text>UDP-N-acetyl-alpha-D-muramoyl-L-alanyl-D-glutamate + meso-2,6-diaminopimelate + ATP = UDP-N-acetyl-alpha-D-muramoyl-L-alanyl-gamma-D-glutamyl-meso-2,6-diaminopimelate + ADP + phosphate + H(+)</text>
        <dbReference type="Rhea" id="RHEA:23676"/>
        <dbReference type="ChEBI" id="CHEBI:15378"/>
        <dbReference type="ChEBI" id="CHEBI:30616"/>
        <dbReference type="ChEBI" id="CHEBI:43474"/>
        <dbReference type="ChEBI" id="CHEBI:57791"/>
        <dbReference type="ChEBI" id="CHEBI:83900"/>
        <dbReference type="ChEBI" id="CHEBI:83905"/>
        <dbReference type="ChEBI" id="CHEBI:456216"/>
        <dbReference type="EC" id="6.3.2.13"/>
    </reaction>
</comment>
<comment type="subcellular location">
    <subcellularLocation>
        <location evidence="15 16">Cytoplasm</location>
    </subcellularLocation>
</comment>
<evidence type="ECO:0000259" key="19">
    <source>
        <dbReference type="Pfam" id="PF08245"/>
    </source>
</evidence>
<evidence type="ECO:0000256" key="14">
    <source>
        <dbReference type="ARBA" id="ARBA00081560"/>
    </source>
</evidence>
<dbReference type="NCBIfam" id="NF001126">
    <property type="entry name" value="PRK00139.1-4"/>
    <property type="match status" value="1"/>
</dbReference>
<gene>
    <name evidence="15" type="primary">murE</name>
    <name evidence="20" type="ORF">HPK16_00930</name>
</gene>
<keyword evidence="5 15" id="KW-0573">Peptidoglycan synthesis</keyword>
<dbReference type="InterPro" id="IPR004101">
    <property type="entry name" value="Mur_ligase_C"/>
</dbReference>
<comment type="PTM">
    <text evidence="15">Carboxylation is probably crucial for Mg(2+) binding and, consequently, for the gamma-phosphate positioning of ATP.</text>
</comment>
<evidence type="ECO:0000256" key="4">
    <source>
        <dbReference type="ARBA" id="ARBA00022960"/>
    </source>
</evidence>
<dbReference type="PANTHER" id="PTHR23135:SF4">
    <property type="entry name" value="UDP-N-ACETYLMURAMOYL-L-ALANYL-D-GLUTAMATE--2,6-DIAMINOPIMELATE LIGASE MURE HOMOLOG, CHLOROPLASTIC"/>
    <property type="match status" value="1"/>
</dbReference>
<evidence type="ECO:0000256" key="12">
    <source>
        <dbReference type="ARBA" id="ARBA00075482"/>
    </source>
</evidence>
<dbReference type="NCBIfam" id="TIGR01085">
    <property type="entry name" value="murE"/>
    <property type="match status" value="1"/>
</dbReference>
<dbReference type="EC" id="6.3.2.13" evidence="10 15"/>
<evidence type="ECO:0000256" key="7">
    <source>
        <dbReference type="ARBA" id="ARBA00023316"/>
    </source>
</evidence>
<feature type="domain" description="Mur ligase central" evidence="19">
    <location>
        <begin position="111"/>
        <end position="315"/>
    </location>
</feature>